<dbReference type="GO" id="GO:0005886">
    <property type="term" value="C:plasma membrane"/>
    <property type="evidence" value="ECO:0007669"/>
    <property type="project" value="UniProtKB-SubCell"/>
</dbReference>
<sequence>MRERLLKQTPTLIAAYFLLGCLARLASSPTLEMDEAEQVLLSQLPMRWVYGSQPPLYTWLQKIVMAMFGQSLFSLIVLKNALLASTFLLTWATIKRLTQSHLYAAIGALMLMLVPQYIWESQRDLTHSVLVTTCTAWTVYLVVRIYQTQSLSSYMMLGIAIAAGMLSKYNFVFPVVGLMVAALFFKNTRECIFNYKAISTVGIAALVIGLQVYFILDARTEVQTNISDFAISGISVSSISKGIYSFISDSFAFTILLFGVSLGVLYGTTEHEELDEDSFEIRRYFGMSLIVIVLLLVIAFAVTGGTDIKDRWLQPLYYLLPLYLCLRLAPYYDEHRQNVVLLIPTGIALIIFIVLPLQPLISAATGKPSRRNAPYRELAEQLIRKGDNKPQILAADRKIGGNLKLIMPGATVISADLPSLDMSINPSLPTLVIWEKKDTGMAPQRLFDLVSQGLQVTLPDVPLDAVMADQYYTSKHQMTLNYDVIDPQ</sequence>
<evidence type="ECO:0000256" key="5">
    <source>
        <dbReference type="ARBA" id="ARBA00022692"/>
    </source>
</evidence>
<evidence type="ECO:0000256" key="1">
    <source>
        <dbReference type="ARBA" id="ARBA00004651"/>
    </source>
</evidence>
<feature type="transmembrane region" description="Helical" evidence="8">
    <location>
        <begin position="338"/>
        <end position="361"/>
    </location>
</feature>
<dbReference type="InterPro" id="IPR038731">
    <property type="entry name" value="RgtA/B/C-like"/>
</dbReference>
<feature type="transmembrane region" description="Helical" evidence="8">
    <location>
        <begin position="243"/>
        <end position="264"/>
    </location>
</feature>
<comment type="subcellular location">
    <subcellularLocation>
        <location evidence="1">Cell membrane</location>
        <topology evidence="1">Multi-pass membrane protein</topology>
    </subcellularLocation>
</comment>
<evidence type="ECO:0000313" key="11">
    <source>
        <dbReference type="Proteomes" id="UP000317369"/>
    </source>
</evidence>
<feature type="domain" description="Glycosyltransferase RgtA/B/C/D-like" evidence="9">
    <location>
        <begin position="53"/>
        <end position="208"/>
    </location>
</feature>
<keyword evidence="2" id="KW-1003">Cell membrane</keyword>
<dbReference type="RefSeq" id="WP_145077746.1">
    <property type="nucleotide sequence ID" value="NZ_CP036425.1"/>
</dbReference>
<evidence type="ECO:0000256" key="8">
    <source>
        <dbReference type="SAM" id="Phobius"/>
    </source>
</evidence>
<evidence type="ECO:0000256" key="3">
    <source>
        <dbReference type="ARBA" id="ARBA00022676"/>
    </source>
</evidence>
<evidence type="ECO:0000259" key="9">
    <source>
        <dbReference type="Pfam" id="PF13231"/>
    </source>
</evidence>
<dbReference type="GO" id="GO:0016763">
    <property type="term" value="F:pentosyltransferase activity"/>
    <property type="evidence" value="ECO:0007669"/>
    <property type="project" value="TreeGrafter"/>
</dbReference>
<protein>
    <submittedName>
        <fullName evidence="10">Dolichyl-phosphate-mannose-protein mannosyltransferase</fullName>
    </submittedName>
</protein>
<dbReference type="GO" id="GO:0009103">
    <property type="term" value="P:lipopolysaccharide biosynthetic process"/>
    <property type="evidence" value="ECO:0007669"/>
    <property type="project" value="UniProtKB-ARBA"/>
</dbReference>
<feature type="transmembrane region" description="Helical" evidence="8">
    <location>
        <begin position="315"/>
        <end position="332"/>
    </location>
</feature>
<dbReference type="EMBL" id="CP036425">
    <property type="protein sequence ID" value="QDU34141.1"/>
    <property type="molecule type" value="Genomic_DNA"/>
</dbReference>
<keyword evidence="6 8" id="KW-1133">Transmembrane helix</keyword>
<keyword evidence="5 8" id="KW-0812">Transmembrane</keyword>
<feature type="transmembrane region" description="Helical" evidence="8">
    <location>
        <begin position="284"/>
        <end position="303"/>
    </location>
</feature>
<dbReference type="Proteomes" id="UP000317369">
    <property type="component" value="Chromosome"/>
</dbReference>
<feature type="transmembrane region" description="Helical" evidence="8">
    <location>
        <begin position="197"/>
        <end position="216"/>
    </location>
</feature>
<keyword evidence="4 10" id="KW-0808">Transferase</keyword>
<feature type="transmembrane region" description="Helical" evidence="8">
    <location>
        <begin position="101"/>
        <end position="119"/>
    </location>
</feature>
<name>A0A517YV87_9BACT</name>
<feature type="transmembrane region" description="Helical" evidence="8">
    <location>
        <begin position="63"/>
        <end position="89"/>
    </location>
</feature>
<proteinExistence type="predicted"/>
<reference evidence="10 11" key="1">
    <citation type="submission" date="2019-02" db="EMBL/GenBank/DDBJ databases">
        <title>Deep-cultivation of Planctomycetes and their phenomic and genomic characterization uncovers novel biology.</title>
        <authorList>
            <person name="Wiegand S."/>
            <person name="Jogler M."/>
            <person name="Boedeker C."/>
            <person name="Pinto D."/>
            <person name="Vollmers J."/>
            <person name="Rivas-Marin E."/>
            <person name="Kohn T."/>
            <person name="Peeters S.H."/>
            <person name="Heuer A."/>
            <person name="Rast P."/>
            <person name="Oberbeckmann S."/>
            <person name="Bunk B."/>
            <person name="Jeske O."/>
            <person name="Meyerdierks A."/>
            <person name="Storesund J.E."/>
            <person name="Kallscheuer N."/>
            <person name="Luecker S."/>
            <person name="Lage O.M."/>
            <person name="Pohl T."/>
            <person name="Merkel B.J."/>
            <person name="Hornburger P."/>
            <person name="Mueller R.-W."/>
            <person name="Bruemmer F."/>
            <person name="Labrenz M."/>
            <person name="Spormann A.M."/>
            <person name="Op den Camp H."/>
            <person name="Overmann J."/>
            <person name="Amann R."/>
            <person name="Jetten M.S.M."/>
            <person name="Mascher T."/>
            <person name="Medema M.H."/>
            <person name="Devos D.P."/>
            <person name="Kaster A.-K."/>
            <person name="Ovreas L."/>
            <person name="Rohde M."/>
            <person name="Galperin M.Y."/>
            <person name="Jogler C."/>
        </authorList>
    </citation>
    <scope>NUCLEOTIDE SEQUENCE [LARGE SCALE GENOMIC DNA]</scope>
    <source>
        <strain evidence="10 11">KS4</strain>
    </source>
</reference>
<dbReference type="PROSITE" id="PS51257">
    <property type="entry name" value="PROKAR_LIPOPROTEIN"/>
    <property type="match status" value="1"/>
</dbReference>
<evidence type="ECO:0000256" key="6">
    <source>
        <dbReference type="ARBA" id="ARBA00022989"/>
    </source>
</evidence>
<gene>
    <name evidence="10" type="ORF">KS4_22030</name>
</gene>
<keyword evidence="11" id="KW-1185">Reference proteome</keyword>
<organism evidence="10 11">
    <name type="scientific">Poriferisphaera corsica</name>
    <dbReference type="NCBI Taxonomy" id="2528020"/>
    <lineage>
        <taxon>Bacteria</taxon>
        <taxon>Pseudomonadati</taxon>
        <taxon>Planctomycetota</taxon>
        <taxon>Phycisphaerae</taxon>
        <taxon>Phycisphaerales</taxon>
        <taxon>Phycisphaeraceae</taxon>
        <taxon>Poriferisphaera</taxon>
    </lineage>
</organism>
<dbReference type="PANTHER" id="PTHR33908:SF11">
    <property type="entry name" value="MEMBRANE PROTEIN"/>
    <property type="match status" value="1"/>
</dbReference>
<keyword evidence="7 8" id="KW-0472">Membrane</keyword>
<evidence type="ECO:0000256" key="4">
    <source>
        <dbReference type="ARBA" id="ARBA00022679"/>
    </source>
</evidence>
<keyword evidence="3 10" id="KW-0328">Glycosyltransferase</keyword>
<dbReference type="PANTHER" id="PTHR33908">
    <property type="entry name" value="MANNOSYLTRANSFERASE YKCB-RELATED"/>
    <property type="match status" value="1"/>
</dbReference>
<dbReference type="Pfam" id="PF13231">
    <property type="entry name" value="PMT_2"/>
    <property type="match status" value="1"/>
</dbReference>
<evidence type="ECO:0000313" key="10">
    <source>
        <dbReference type="EMBL" id="QDU34141.1"/>
    </source>
</evidence>
<evidence type="ECO:0000256" key="2">
    <source>
        <dbReference type="ARBA" id="ARBA00022475"/>
    </source>
</evidence>
<dbReference type="InterPro" id="IPR050297">
    <property type="entry name" value="LipidA_mod_glycosyltrf_83"/>
</dbReference>
<accession>A0A517YV87</accession>
<dbReference type="AlphaFoldDB" id="A0A517YV87"/>
<feature type="transmembrane region" description="Helical" evidence="8">
    <location>
        <begin position="125"/>
        <end position="143"/>
    </location>
</feature>
<evidence type="ECO:0000256" key="7">
    <source>
        <dbReference type="ARBA" id="ARBA00023136"/>
    </source>
</evidence>
<dbReference type="OrthoDB" id="9153955at2"/>
<dbReference type="KEGG" id="pcor:KS4_22030"/>
<feature type="transmembrane region" description="Helical" evidence="8">
    <location>
        <begin position="155"/>
        <end position="185"/>
    </location>
</feature>